<dbReference type="EMBL" id="SMAG01000001">
    <property type="protein sequence ID" value="TCS96604.1"/>
    <property type="molecule type" value="Genomic_DNA"/>
</dbReference>
<dbReference type="SMART" id="SM00829">
    <property type="entry name" value="PKS_ER"/>
    <property type="match status" value="1"/>
</dbReference>
<dbReference type="InterPro" id="IPR045010">
    <property type="entry name" value="MDR_fam"/>
</dbReference>
<dbReference type="CDD" id="cd05288">
    <property type="entry name" value="PGDH"/>
    <property type="match status" value="1"/>
</dbReference>
<evidence type="ECO:0000256" key="1">
    <source>
        <dbReference type="ARBA" id="ARBA00023002"/>
    </source>
</evidence>
<dbReference type="Pfam" id="PF00107">
    <property type="entry name" value="ADH_zinc_N"/>
    <property type="match status" value="1"/>
</dbReference>
<dbReference type="InterPro" id="IPR013149">
    <property type="entry name" value="ADH-like_C"/>
</dbReference>
<name>A0A4R3LE48_9BACL</name>
<dbReference type="Gene3D" id="3.90.180.10">
    <property type="entry name" value="Medium-chain alcohol dehydrogenases, catalytic domain"/>
    <property type="match status" value="1"/>
</dbReference>
<feature type="domain" description="Enoyl reductase (ER)" evidence="2">
    <location>
        <begin position="14"/>
        <end position="330"/>
    </location>
</feature>
<dbReference type="RefSeq" id="WP_131923005.1">
    <property type="nucleotide sequence ID" value="NZ_SMAG01000001.1"/>
</dbReference>
<reference evidence="3 4" key="1">
    <citation type="submission" date="2019-03" db="EMBL/GenBank/DDBJ databases">
        <title>Genomic Encyclopedia of Type Strains, Phase IV (KMG-IV): sequencing the most valuable type-strain genomes for metagenomic binning, comparative biology and taxonomic classification.</title>
        <authorList>
            <person name="Goeker M."/>
        </authorList>
    </citation>
    <scope>NUCLEOTIDE SEQUENCE [LARGE SCALE GENOMIC DNA]</scope>
    <source>
        <strain evidence="3 4">DSM 45707</strain>
    </source>
</reference>
<gene>
    <name evidence="3" type="ORF">EDD58_101240</name>
</gene>
<dbReference type="Gene3D" id="3.40.50.720">
    <property type="entry name" value="NAD(P)-binding Rossmann-like Domain"/>
    <property type="match status" value="1"/>
</dbReference>
<dbReference type="InterPro" id="IPR041694">
    <property type="entry name" value="ADH_N_2"/>
</dbReference>
<dbReference type="OrthoDB" id="9805663at2"/>
<dbReference type="AlphaFoldDB" id="A0A4R3LE48"/>
<dbReference type="SUPFAM" id="SSF50129">
    <property type="entry name" value="GroES-like"/>
    <property type="match status" value="1"/>
</dbReference>
<dbReference type="GO" id="GO:0016628">
    <property type="term" value="F:oxidoreductase activity, acting on the CH-CH group of donors, NAD or NADP as acceptor"/>
    <property type="evidence" value="ECO:0007669"/>
    <property type="project" value="InterPro"/>
</dbReference>
<dbReference type="InterPro" id="IPR020843">
    <property type="entry name" value="ER"/>
</dbReference>
<evidence type="ECO:0000313" key="4">
    <source>
        <dbReference type="Proteomes" id="UP000294937"/>
    </source>
</evidence>
<dbReference type="InterPro" id="IPR036291">
    <property type="entry name" value="NAD(P)-bd_dom_sf"/>
</dbReference>
<sequence>MKNRQILLTSRPKGMPDESNFQLIETPIPSLQNHEVLIQTLYLSVDPYMRGRMNDSKSYIPPFQLNEVLTGGVVGKVVESEHPDFIEGDFVLGTLGWADYSICHGDQLTRLDPQQAPLTTALSVVGMPGLTAYFGLLDIGKPKTGETVVISGAAGAVGSIVGQIAKLNGCHVVGIAGSEAKIAYLKNELGFDAVINYKTCTDLNQAIQETCPNGVDIYFDNVGGGITDAVLRHINKHARIPLCGQIASYNAEKPELGPRNFSLLLINSALVQGFIVSDYASRFGEALKQLSIWLHEGKIKYRENIVDGLENAPQAFLGLFRGDNIGKQLVKVAD</sequence>
<dbReference type="Proteomes" id="UP000294937">
    <property type="component" value="Unassembled WGS sequence"/>
</dbReference>
<accession>A0A4R3LE48</accession>
<dbReference type="SUPFAM" id="SSF51735">
    <property type="entry name" value="NAD(P)-binding Rossmann-fold domains"/>
    <property type="match status" value="1"/>
</dbReference>
<dbReference type="PANTHER" id="PTHR43205">
    <property type="entry name" value="PROSTAGLANDIN REDUCTASE"/>
    <property type="match status" value="1"/>
</dbReference>
<dbReference type="InterPro" id="IPR011032">
    <property type="entry name" value="GroES-like_sf"/>
</dbReference>
<proteinExistence type="predicted"/>
<evidence type="ECO:0000259" key="2">
    <source>
        <dbReference type="SMART" id="SM00829"/>
    </source>
</evidence>
<dbReference type="PANTHER" id="PTHR43205:SF7">
    <property type="entry name" value="PROSTAGLANDIN REDUCTASE 1"/>
    <property type="match status" value="1"/>
</dbReference>
<dbReference type="FunFam" id="3.40.50.720:FF:000121">
    <property type="entry name" value="Prostaglandin reductase 2"/>
    <property type="match status" value="1"/>
</dbReference>
<keyword evidence="4" id="KW-1185">Reference proteome</keyword>
<protein>
    <recommendedName>
        <fullName evidence="2">Enoyl reductase (ER) domain-containing protein</fullName>
    </recommendedName>
</protein>
<evidence type="ECO:0000313" key="3">
    <source>
        <dbReference type="EMBL" id="TCS96604.1"/>
    </source>
</evidence>
<organism evidence="3 4">
    <name type="scientific">Hazenella coriacea</name>
    <dbReference type="NCBI Taxonomy" id="1179467"/>
    <lineage>
        <taxon>Bacteria</taxon>
        <taxon>Bacillati</taxon>
        <taxon>Bacillota</taxon>
        <taxon>Bacilli</taxon>
        <taxon>Bacillales</taxon>
        <taxon>Thermoactinomycetaceae</taxon>
        <taxon>Hazenella</taxon>
    </lineage>
</organism>
<dbReference type="Pfam" id="PF16884">
    <property type="entry name" value="ADH_N_2"/>
    <property type="match status" value="1"/>
</dbReference>
<comment type="caution">
    <text evidence="3">The sequence shown here is derived from an EMBL/GenBank/DDBJ whole genome shotgun (WGS) entry which is preliminary data.</text>
</comment>
<keyword evidence="1" id="KW-0560">Oxidoreductase</keyword>